<evidence type="ECO:0000256" key="1">
    <source>
        <dbReference type="PROSITE-ProRule" id="PRU00042"/>
    </source>
</evidence>
<dbReference type="GO" id="GO:0000981">
    <property type="term" value="F:DNA-binding transcription factor activity, RNA polymerase II-specific"/>
    <property type="evidence" value="ECO:0007669"/>
    <property type="project" value="TreeGrafter"/>
</dbReference>
<keyword evidence="1" id="KW-0479">Metal-binding</keyword>
<organism evidence="4 5">
    <name type="scientific">Chionoecetes opilio</name>
    <name type="common">Atlantic snow crab</name>
    <name type="synonym">Cancer opilio</name>
    <dbReference type="NCBI Taxonomy" id="41210"/>
    <lineage>
        <taxon>Eukaryota</taxon>
        <taxon>Metazoa</taxon>
        <taxon>Ecdysozoa</taxon>
        <taxon>Arthropoda</taxon>
        <taxon>Crustacea</taxon>
        <taxon>Multicrustacea</taxon>
        <taxon>Malacostraca</taxon>
        <taxon>Eumalacostraca</taxon>
        <taxon>Eucarida</taxon>
        <taxon>Decapoda</taxon>
        <taxon>Pleocyemata</taxon>
        <taxon>Brachyura</taxon>
        <taxon>Eubrachyura</taxon>
        <taxon>Majoidea</taxon>
        <taxon>Majidae</taxon>
        <taxon>Chionoecetes</taxon>
    </lineage>
</organism>
<dbReference type="Proteomes" id="UP000770661">
    <property type="component" value="Unassembled WGS sequence"/>
</dbReference>
<feature type="region of interest" description="Disordered" evidence="2">
    <location>
        <begin position="82"/>
        <end position="213"/>
    </location>
</feature>
<dbReference type="SMART" id="SM00355">
    <property type="entry name" value="ZnF_C2H2"/>
    <property type="match status" value="2"/>
</dbReference>
<dbReference type="PANTHER" id="PTHR46105">
    <property type="entry name" value="AGAP004733-PA"/>
    <property type="match status" value="1"/>
</dbReference>
<dbReference type="Pfam" id="PF00096">
    <property type="entry name" value="zf-C2H2"/>
    <property type="match status" value="1"/>
</dbReference>
<dbReference type="OrthoDB" id="6077919at2759"/>
<dbReference type="Gene3D" id="3.30.160.60">
    <property type="entry name" value="Classic Zinc Finger"/>
    <property type="match status" value="2"/>
</dbReference>
<feature type="domain" description="C2H2-type" evidence="3">
    <location>
        <begin position="239"/>
        <end position="266"/>
    </location>
</feature>
<evidence type="ECO:0000256" key="2">
    <source>
        <dbReference type="SAM" id="MobiDB-lite"/>
    </source>
</evidence>
<dbReference type="GO" id="GO:0008270">
    <property type="term" value="F:zinc ion binding"/>
    <property type="evidence" value="ECO:0007669"/>
    <property type="project" value="UniProtKB-KW"/>
</dbReference>
<feature type="compositionally biased region" description="Basic and acidic residues" evidence="2">
    <location>
        <begin position="113"/>
        <end position="122"/>
    </location>
</feature>
<proteinExistence type="predicted"/>
<feature type="compositionally biased region" description="Polar residues" evidence="2">
    <location>
        <begin position="82"/>
        <end position="91"/>
    </location>
</feature>
<dbReference type="PANTHER" id="PTHR46105:SF28">
    <property type="entry name" value="ZINC FINGER PROTEIN 37-LIKE"/>
    <property type="match status" value="1"/>
</dbReference>
<keyword evidence="1" id="KW-0862">Zinc</keyword>
<accession>A0A8J4YKQ1</accession>
<feature type="compositionally biased region" description="Low complexity" evidence="2">
    <location>
        <begin position="125"/>
        <end position="195"/>
    </location>
</feature>
<protein>
    <submittedName>
        <fullName evidence="4">Zinc finger and SCAN domain-containing protein 10</fullName>
    </submittedName>
</protein>
<dbReference type="EMBL" id="JACEEZ010001922">
    <property type="protein sequence ID" value="KAG0728668.1"/>
    <property type="molecule type" value="Genomic_DNA"/>
</dbReference>
<dbReference type="InterPro" id="IPR036236">
    <property type="entry name" value="Znf_C2H2_sf"/>
</dbReference>
<keyword evidence="5" id="KW-1185">Reference proteome</keyword>
<keyword evidence="1" id="KW-0863">Zinc-finger</keyword>
<dbReference type="InterPro" id="IPR050457">
    <property type="entry name" value="ZnFinger_BTB_dom_contain"/>
</dbReference>
<dbReference type="PROSITE" id="PS00028">
    <property type="entry name" value="ZINC_FINGER_C2H2_1"/>
    <property type="match status" value="2"/>
</dbReference>
<dbReference type="InterPro" id="IPR013087">
    <property type="entry name" value="Znf_C2H2_type"/>
</dbReference>
<name>A0A8J4YKQ1_CHIOP</name>
<feature type="domain" description="C2H2-type" evidence="3">
    <location>
        <begin position="211"/>
        <end position="238"/>
    </location>
</feature>
<gene>
    <name evidence="4" type="primary">Zscan10</name>
    <name evidence="4" type="ORF">GWK47_032003</name>
</gene>
<reference evidence="4" key="1">
    <citation type="submission" date="2020-07" db="EMBL/GenBank/DDBJ databases">
        <title>The High-quality genome of the commercially important snow crab, Chionoecetes opilio.</title>
        <authorList>
            <person name="Jeong J.-H."/>
            <person name="Ryu S."/>
        </authorList>
    </citation>
    <scope>NUCLEOTIDE SEQUENCE</scope>
    <source>
        <strain evidence="4">MADBK_172401_WGS</strain>
        <tissue evidence="4">Digestive gland</tissue>
    </source>
</reference>
<dbReference type="SUPFAM" id="SSF57667">
    <property type="entry name" value="beta-beta-alpha zinc fingers"/>
    <property type="match status" value="1"/>
</dbReference>
<comment type="caution">
    <text evidence="4">The sequence shown here is derived from an EMBL/GenBank/DDBJ whole genome shotgun (WGS) entry which is preliminary data.</text>
</comment>
<sequence>MPHYLCWQCFNTAVDINAFIDSGISYQRSLVGELRPSQHDGAEVAPCDTVLPESVGSSQEEVLTEELVEEREIVLQAVGDQMQQVTGQTETAAGEENVHSKSQESQEDTDCSPEAREQHEDSTQEAEQGGTQAAQDRTQEAEQGGTQAAQDSTQAAAQDSTQVAQGGTQAAQGGTQAAQGGTQAAAQGGTQEAAQDSTQETEAPAPGSEREKCSYCSKTFRRPSQLKSHLARHSGARPHLCVVCGVAFKHRRNLVEHTHTHSQDPAFICAKCGLTFKQKSK</sequence>
<evidence type="ECO:0000313" key="4">
    <source>
        <dbReference type="EMBL" id="KAG0728668.1"/>
    </source>
</evidence>
<evidence type="ECO:0000313" key="5">
    <source>
        <dbReference type="Proteomes" id="UP000770661"/>
    </source>
</evidence>
<evidence type="ECO:0000259" key="3">
    <source>
        <dbReference type="PROSITE" id="PS50157"/>
    </source>
</evidence>
<dbReference type="PROSITE" id="PS50157">
    <property type="entry name" value="ZINC_FINGER_C2H2_2"/>
    <property type="match status" value="2"/>
</dbReference>
<dbReference type="AlphaFoldDB" id="A0A8J4YKQ1"/>
<dbReference type="GO" id="GO:0000978">
    <property type="term" value="F:RNA polymerase II cis-regulatory region sequence-specific DNA binding"/>
    <property type="evidence" value="ECO:0007669"/>
    <property type="project" value="TreeGrafter"/>
</dbReference>